<protein>
    <submittedName>
        <fullName evidence="2">Uncharacterized protein</fullName>
    </submittedName>
</protein>
<evidence type="ECO:0000313" key="2">
    <source>
        <dbReference type="EMBL" id="PLW51594.1"/>
    </source>
</evidence>
<proteinExistence type="predicted"/>
<accession>A0A2N5VNN1</accession>
<evidence type="ECO:0000256" key="1">
    <source>
        <dbReference type="SAM" id="Phobius"/>
    </source>
</evidence>
<name>A0A2N5VNN1_9BASI</name>
<feature type="transmembrane region" description="Helical" evidence="1">
    <location>
        <begin position="83"/>
        <end position="106"/>
    </location>
</feature>
<organism evidence="2 3">
    <name type="scientific">Puccinia coronata f. sp. avenae</name>
    <dbReference type="NCBI Taxonomy" id="200324"/>
    <lineage>
        <taxon>Eukaryota</taxon>
        <taxon>Fungi</taxon>
        <taxon>Dikarya</taxon>
        <taxon>Basidiomycota</taxon>
        <taxon>Pucciniomycotina</taxon>
        <taxon>Pucciniomycetes</taxon>
        <taxon>Pucciniales</taxon>
        <taxon>Pucciniaceae</taxon>
        <taxon>Puccinia</taxon>
    </lineage>
</organism>
<keyword evidence="1" id="KW-1133">Transmembrane helix</keyword>
<keyword evidence="1" id="KW-0472">Membrane</keyword>
<dbReference type="EMBL" id="PGCI01000004">
    <property type="protein sequence ID" value="PLW51594.1"/>
    <property type="molecule type" value="Genomic_DNA"/>
</dbReference>
<evidence type="ECO:0000313" key="3">
    <source>
        <dbReference type="Proteomes" id="UP000235392"/>
    </source>
</evidence>
<comment type="caution">
    <text evidence="2">The sequence shown here is derived from an EMBL/GenBank/DDBJ whole genome shotgun (WGS) entry which is preliminary data.</text>
</comment>
<sequence>MSKTELCSSIQDTVWAVNPETIGGSLFSPSSSYQLPTFQPHGPAFTLGHSILNSPLGIQLNEYFQLTSRQASTQSPPHHASSFLLSTGYLPASLAVLWLHLIITISRSLGITQRRHRILLFVSLFILFFFLVSPSHCWSL</sequence>
<dbReference type="AlphaFoldDB" id="A0A2N5VNN1"/>
<feature type="transmembrane region" description="Helical" evidence="1">
    <location>
        <begin position="118"/>
        <end position="136"/>
    </location>
</feature>
<gene>
    <name evidence="2" type="ORF">PCASD_00493</name>
</gene>
<dbReference type="Proteomes" id="UP000235392">
    <property type="component" value="Unassembled WGS sequence"/>
</dbReference>
<reference evidence="2 3" key="1">
    <citation type="submission" date="2017-11" db="EMBL/GenBank/DDBJ databases">
        <title>De novo assembly and phasing of dikaryotic genomes from two isolates of Puccinia coronata f. sp. avenae, the causal agent of oat crown rust.</title>
        <authorList>
            <person name="Miller M.E."/>
            <person name="Zhang Y."/>
            <person name="Omidvar V."/>
            <person name="Sperschneider J."/>
            <person name="Schwessinger B."/>
            <person name="Raley C."/>
            <person name="Palmer J.M."/>
            <person name="Garnica D."/>
            <person name="Upadhyaya N."/>
            <person name="Rathjen J."/>
            <person name="Taylor J.M."/>
            <person name="Park R.F."/>
            <person name="Dodds P.N."/>
            <person name="Hirsch C.D."/>
            <person name="Kianian S.F."/>
            <person name="Figueroa M."/>
        </authorList>
    </citation>
    <scope>NUCLEOTIDE SEQUENCE [LARGE SCALE GENOMIC DNA]</scope>
    <source>
        <strain evidence="2">12SD80</strain>
    </source>
</reference>
<keyword evidence="1" id="KW-0812">Transmembrane</keyword>